<feature type="domain" description="DDH" evidence="6">
    <location>
        <begin position="92"/>
        <end position="251"/>
    </location>
</feature>
<evidence type="ECO:0000259" key="6">
    <source>
        <dbReference type="Pfam" id="PF01368"/>
    </source>
</evidence>
<name>A0A286GT38_9PROT</name>
<dbReference type="RefSeq" id="WP_097280354.1">
    <property type="nucleotide sequence ID" value="NZ_OCNJ01000007.1"/>
</dbReference>
<reference evidence="9 10" key="1">
    <citation type="submission" date="2017-09" db="EMBL/GenBank/DDBJ databases">
        <authorList>
            <person name="Ehlers B."/>
            <person name="Leendertz F.H."/>
        </authorList>
    </citation>
    <scope>NUCLEOTIDE SEQUENCE [LARGE SCALE GENOMIC DNA]</scope>
    <source>
        <strain evidence="9 10">USBA 140</strain>
    </source>
</reference>
<feature type="domain" description="DHHA1" evidence="7">
    <location>
        <begin position="372"/>
        <end position="462"/>
    </location>
</feature>
<dbReference type="AlphaFoldDB" id="A0A286GT38"/>
<dbReference type="SUPFAM" id="SSF64182">
    <property type="entry name" value="DHH phosphoesterases"/>
    <property type="match status" value="1"/>
</dbReference>
<organism evidence="9 10">
    <name type="scientific">Caenispirillum bisanense</name>
    <dbReference type="NCBI Taxonomy" id="414052"/>
    <lineage>
        <taxon>Bacteria</taxon>
        <taxon>Pseudomonadati</taxon>
        <taxon>Pseudomonadota</taxon>
        <taxon>Alphaproteobacteria</taxon>
        <taxon>Rhodospirillales</taxon>
        <taxon>Novispirillaceae</taxon>
        <taxon>Caenispirillum</taxon>
    </lineage>
</organism>
<dbReference type="InterPro" id="IPR004610">
    <property type="entry name" value="RecJ"/>
</dbReference>
<evidence type="ECO:0000313" key="10">
    <source>
        <dbReference type="Proteomes" id="UP000219621"/>
    </source>
</evidence>
<dbReference type="GO" id="GO:0006281">
    <property type="term" value="P:DNA repair"/>
    <property type="evidence" value="ECO:0007669"/>
    <property type="project" value="InterPro"/>
</dbReference>
<evidence type="ECO:0000256" key="3">
    <source>
        <dbReference type="ARBA" id="ARBA00022722"/>
    </source>
</evidence>
<dbReference type="Proteomes" id="UP000219621">
    <property type="component" value="Unassembled WGS sequence"/>
</dbReference>
<evidence type="ECO:0000256" key="5">
    <source>
        <dbReference type="ARBA" id="ARBA00022839"/>
    </source>
</evidence>
<dbReference type="InterPro" id="IPR038763">
    <property type="entry name" value="DHH_sf"/>
</dbReference>
<dbReference type="InterPro" id="IPR003156">
    <property type="entry name" value="DHHA1_dom"/>
</dbReference>
<evidence type="ECO:0000256" key="1">
    <source>
        <dbReference type="ARBA" id="ARBA00005915"/>
    </source>
</evidence>
<proteinExistence type="inferred from homology"/>
<comment type="similarity">
    <text evidence="1">Belongs to the RecJ family.</text>
</comment>
<dbReference type="InterPro" id="IPR051673">
    <property type="entry name" value="SSDNA_exonuclease_RecJ"/>
</dbReference>
<dbReference type="InterPro" id="IPR041122">
    <property type="entry name" value="RecJ_OB"/>
</dbReference>
<keyword evidence="4" id="KW-0378">Hydrolase</keyword>
<dbReference type="Pfam" id="PF17768">
    <property type="entry name" value="RecJ_OB"/>
    <property type="match status" value="1"/>
</dbReference>
<keyword evidence="3" id="KW-0540">Nuclease</keyword>
<dbReference type="PANTHER" id="PTHR30255">
    <property type="entry name" value="SINGLE-STRANDED-DNA-SPECIFIC EXONUCLEASE RECJ"/>
    <property type="match status" value="1"/>
</dbReference>
<evidence type="ECO:0000313" key="9">
    <source>
        <dbReference type="EMBL" id="SOD98239.1"/>
    </source>
</evidence>
<evidence type="ECO:0000256" key="4">
    <source>
        <dbReference type="ARBA" id="ARBA00022801"/>
    </source>
</evidence>
<feature type="domain" description="RecJ OB" evidence="8">
    <location>
        <begin position="477"/>
        <end position="587"/>
    </location>
</feature>
<keyword evidence="10" id="KW-1185">Reference proteome</keyword>
<dbReference type="InterPro" id="IPR001667">
    <property type="entry name" value="DDH_dom"/>
</dbReference>
<evidence type="ECO:0000259" key="7">
    <source>
        <dbReference type="Pfam" id="PF02272"/>
    </source>
</evidence>
<evidence type="ECO:0000259" key="8">
    <source>
        <dbReference type="Pfam" id="PF17768"/>
    </source>
</evidence>
<accession>A0A286GT38</accession>
<dbReference type="OrthoDB" id="9809852at2"/>
<dbReference type="GO" id="GO:0006310">
    <property type="term" value="P:DNA recombination"/>
    <property type="evidence" value="ECO:0007669"/>
    <property type="project" value="InterPro"/>
</dbReference>
<dbReference type="Pfam" id="PF02272">
    <property type="entry name" value="DHHA1"/>
    <property type="match status" value="1"/>
</dbReference>
<gene>
    <name evidence="9" type="ORF">SAMN05421508_107262</name>
</gene>
<dbReference type="NCBIfam" id="TIGR00644">
    <property type="entry name" value="recJ"/>
    <property type="match status" value="1"/>
</dbReference>
<dbReference type="GO" id="GO:0003676">
    <property type="term" value="F:nucleic acid binding"/>
    <property type="evidence" value="ECO:0007669"/>
    <property type="project" value="InterPro"/>
</dbReference>
<sequence>MTVPPFLGVDRSVNGRRWTLRQGDERMALAISQRLALPEVVGRVLAARGVSLEAAEGFLNPTLRDLIPNPSTFAGMDDAAERVAVALEGGEKIAVFGDYDVDGATSSALLLRFLRAVGADVRAYIPDRMAEGYGPNAPALLKLREAGCSLVVTVDCGITAYEPLQAAYDAGLDVVVVDHHQAEPTLPAAVAVVNPKRLDCTSGQGHLAAVGVAFLLCVAVNRALRDSGWYAAAGRKEPDLRQWLDIVALGTVCDVVPLTGLNRALVTQGLKVAAKRGNAGIAALADVAGVKDRLDAYHLGFILGPRVNAGGRVGESDLGTRLLSTDDRDEAVALAMRLHEYNSQRQEIEAACLLDAIELAEGTPSEDPLVFVHGQGWHPGVVGIVASRLKERYAMPACVLAVEGGICKGSGRSVPGLDLGRAVIAAREAGLLMAGGGHAMAAGFTLAEEKLPAFRAFLVERLRAQLDAGGIVPTLELDGALDVGAASADLVATLAQCGPYGAGNEEPRFVVANCRVARADVVGSGHVRLFLSGASGVGRLKAIAFRCVDGDLGQMLLNASGRLLHIAGTLRADTWQGRTEAQLVVDDAAPVS</sequence>
<protein>
    <recommendedName>
        <fullName evidence="2">Single-stranded-DNA-specific exonuclease RecJ</fullName>
    </recommendedName>
</protein>
<dbReference type="Pfam" id="PF01368">
    <property type="entry name" value="DHH"/>
    <property type="match status" value="1"/>
</dbReference>
<evidence type="ECO:0000256" key="2">
    <source>
        <dbReference type="ARBA" id="ARBA00019841"/>
    </source>
</evidence>
<dbReference type="PANTHER" id="PTHR30255:SF2">
    <property type="entry name" value="SINGLE-STRANDED-DNA-SPECIFIC EXONUCLEASE RECJ"/>
    <property type="match status" value="1"/>
</dbReference>
<dbReference type="EMBL" id="OCNJ01000007">
    <property type="protein sequence ID" value="SOD98239.1"/>
    <property type="molecule type" value="Genomic_DNA"/>
</dbReference>
<keyword evidence="5 9" id="KW-0269">Exonuclease</keyword>
<dbReference type="Gene3D" id="3.90.1640.30">
    <property type="match status" value="1"/>
</dbReference>
<dbReference type="GO" id="GO:0008409">
    <property type="term" value="F:5'-3' exonuclease activity"/>
    <property type="evidence" value="ECO:0007669"/>
    <property type="project" value="InterPro"/>
</dbReference>
<dbReference type="Gene3D" id="3.10.310.30">
    <property type="match status" value="1"/>
</dbReference>